<keyword evidence="3" id="KW-0255">Endonuclease</keyword>
<dbReference type="InterPro" id="IPR020821">
    <property type="entry name" value="ENPP1-3/EXOG-like_nuc-like"/>
</dbReference>
<comment type="caution">
    <text evidence="3">The sequence shown here is derived from an EMBL/GenBank/DDBJ whole genome shotgun (WGS) entry which is preliminary data.</text>
</comment>
<sequence>MNFTFTRISSLVLLAAVAVSCSRDEQGIAPATPTATSVSSDVASRDNNLAMGNPSGAVTDATNSPNNYLMTKTQYTMSYSRDKGKPNWVSWHLSSAWLGSTPRQDNFASDATLPSGWFRAGSTSYSGSGFDRGHVCPSADRTGSVADNSATFLMTNMMPQAPTNNQQTWAGLENYARTLVGQGYECYIVAGSYGSGGTGTNGYATTISSGRIAVPSNCWKVLVVLPEGTGDASRVTTATRIIAVNMPNTNSIGTAWGAYRTSVDAIEAATGYNILSAVSSTVQSTIESRVDSGPTS</sequence>
<name>A0ABP7PPX6_9BACT</name>
<evidence type="ECO:0000313" key="4">
    <source>
        <dbReference type="Proteomes" id="UP001501556"/>
    </source>
</evidence>
<keyword evidence="4" id="KW-1185">Reference proteome</keyword>
<evidence type="ECO:0000313" key="3">
    <source>
        <dbReference type="EMBL" id="GAA3969061.1"/>
    </source>
</evidence>
<gene>
    <name evidence="3" type="ORF">GCM10022407_13790</name>
</gene>
<dbReference type="CDD" id="cd00091">
    <property type="entry name" value="NUC"/>
    <property type="match status" value="1"/>
</dbReference>
<dbReference type="PROSITE" id="PS51257">
    <property type="entry name" value="PROKAR_LIPOPROTEIN"/>
    <property type="match status" value="1"/>
</dbReference>
<proteinExistence type="predicted"/>
<dbReference type="Pfam" id="PF01223">
    <property type="entry name" value="Endonuclease_NS"/>
    <property type="match status" value="1"/>
</dbReference>
<feature type="domain" description="DNA/RNA non-specific endonuclease/pyrophosphatase/phosphodiesterase" evidence="2">
    <location>
        <begin position="71"/>
        <end position="281"/>
    </location>
</feature>
<keyword evidence="3" id="KW-0540">Nuclease</keyword>
<organism evidence="3 4">
    <name type="scientific">Hymenobacter antarcticus</name>
    <dbReference type="NCBI Taxonomy" id="486270"/>
    <lineage>
        <taxon>Bacteria</taxon>
        <taxon>Pseudomonadati</taxon>
        <taxon>Bacteroidota</taxon>
        <taxon>Cytophagia</taxon>
        <taxon>Cytophagales</taxon>
        <taxon>Hymenobacteraceae</taxon>
        <taxon>Hymenobacter</taxon>
    </lineage>
</organism>
<accession>A0ABP7PPX6</accession>
<dbReference type="Proteomes" id="UP001501556">
    <property type="component" value="Unassembled WGS sequence"/>
</dbReference>
<keyword evidence="3" id="KW-0378">Hydrolase</keyword>
<dbReference type="PANTHER" id="PTHR13966">
    <property type="entry name" value="ENDONUCLEASE RELATED"/>
    <property type="match status" value="1"/>
</dbReference>
<dbReference type="Gene3D" id="3.40.570.10">
    <property type="entry name" value="Extracellular Endonuclease, subunit A"/>
    <property type="match status" value="1"/>
</dbReference>
<reference evidence="4" key="1">
    <citation type="journal article" date="2019" name="Int. J. Syst. Evol. Microbiol.">
        <title>The Global Catalogue of Microorganisms (GCM) 10K type strain sequencing project: providing services to taxonomists for standard genome sequencing and annotation.</title>
        <authorList>
            <consortium name="The Broad Institute Genomics Platform"/>
            <consortium name="The Broad Institute Genome Sequencing Center for Infectious Disease"/>
            <person name="Wu L."/>
            <person name="Ma J."/>
        </authorList>
    </citation>
    <scope>NUCLEOTIDE SEQUENCE [LARGE SCALE GENOMIC DNA]</scope>
    <source>
        <strain evidence="4">JCM 17217</strain>
    </source>
</reference>
<evidence type="ECO:0000259" key="2">
    <source>
        <dbReference type="SMART" id="SM00892"/>
    </source>
</evidence>
<dbReference type="InterPro" id="IPR044929">
    <property type="entry name" value="DNA/RNA_non-sp_Endonuclease_sf"/>
</dbReference>
<dbReference type="GO" id="GO:0004519">
    <property type="term" value="F:endonuclease activity"/>
    <property type="evidence" value="ECO:0007669"/>
    <property type="project" value="UniProtKB-KW"/>
</dbReference>
<dbReference type="InterPro" id="IPR044925">
    <property type="entry name" value="His-Me_finger_sf"/>
</dbReference>
<dbReference type="InterPro" id="IPR001604">
    <property type="entry name" value="Endo_G_ENPP1-like_dom"/>
</dbReference>
<protein>
    <submittedName>
        <fullName evidence="3">DNA/RNA non-specific endonuclease</fullName>
    </submittedName>
</protein>
<dbReference type="SUPFAM" id="SSF54060">
    <property type="entry name" value="His-Me finger endonucleases"/>
    <property type="match status" value="1"/>
</dbReference>
<dbReference type="SMART" id="SM00477">
    <property type="entry name" value="NUC"/>
    <property type="match status" value="1"/>
</dbReference>
<evidence type="ECO:0000259" key="1">
    <source>
        <dbReference type="SMART" id="SM00477"/>
    </source>
</evidence>
<dbReference type="EMBL" id="BAABDI010000007">
    <property type="protein sequence ID" value="GAA3969061.1"/>
    <property type="molecule type" value="Genomic_DNA"/>
</dbReference>
<dbReference type="InterPro" id="IPR040255">
    <property type="entry name" value="Non-specific_endonuclease"/>
</dbReference>
<feature type="domain" description="ENPP1-3/EXOG-like endonuclease/phosphodiesterase" evidence="1">
    <location>
        <begin position="72"/>
        <end position="281"/>
    </location>
</feature>
<dbReference type="SMART" id="SM00892">
    <property type="entry name" value="Endonuclease_NS"/>
    <property type="match status" value="1"/>
</dbReference>
<dbReference type="RefSeq" id="WP_345122437.1">
    <property type="nucleotide sequence ID" value="NZ_BAABDI010000007.1"/>
</dbReference>
<dbReference type="PANTHER" id="PTHR13966:SF5">
    <property type="entry name" value="ENDONUCLEASE G, MITOCHONDRIAL"/>
    <property type="match status" value="1"/>
</dbReference>